<dbReference type="EMBL" id="JAGRQH010000002">
    <property type="protein sequence ID" value="MBR0559129.1"/>
    <property type="molecule type" value="Genomic_DNA"/>
</dbReference>
<evidence type="ECO:0000256" key="1">
    <source>
        <dbReference type="SAM" id="MobiDB-lite"/>
    </source>
</evidence>
<feature type="compositionally biased region" description="Basic and acidic residues" evidence="1">
    <location>
        <begin position="143"/>
        <end position="155"/>
    </location>
</feature>
<feature type="region of interest" description="Disordered" evidence="1">
    <location>
        <begin position="143"/>
        <end position="180"/>
    </location>
</feature>
<evidence type="ECO:0000313" key="3">
    <source>
        <dbReference type="Proteomes" id="UP000677812"/>
    </source>
</evidence>
<dbReference type="Proteomes" id="UP000677812">
    <property type="component" value="Unassembled WGS sequence"/>
</dbReference>
<evidence type="ECO:0000313" key="2">
    <source>
        <dbReference type="EMBL" id="MBR0559129.1"/>
    </source>
</evidence>
<feature type="compositionally biased region" description="Polar residues" evidence="1">
    <location>
        <begin position="24"/>
        <end position="37"/>
    </location>
</feature>
<comment type="caution">
    <text evidence="2">The sequence shown here is derived from an EMBL/GenBank/DDBJ whole genome shotgun (WGS) entry which is preliminary data.</text>
</comment>
<dbReference type="RefSeq" id="WP_211680689.1">
    <property type="nucleotide sequence ID" value="NZ_JAGRQH010000002.1"/>
</dbReference>
<accession>A0ABS5E5E4</accession>
<feature type="compositionally biased region" description="Basic residues" evidence="1">
    <location>
        <begin position="156"/>
        <end position="167"/>
    </location>
</feature>
<gene>
    <name evidence="2" type="ORF">KB213_03535</name>
</gene>
<feature type="region of interest" description="Disordered" evidence="1">
    <location>
        <begin position="16"/>
        <end position="84"/>
    </location>
</feature>
<keyword evidence="3" id="KW-1185">Reference proteome</keyword>
<sequence>MQDDQQVSEDKLREALARLGAGSGKSSNKPSRPVQQTPERRRRFVRDGQVVVEHQSTGRPMSGRMQAVRAAGGPEEHEEIERLRQSVKREQRRCEEVERHVGDLKGQLRTFETREAHTKLQIADLTKALRDAQDHIQALKSDLHRAREEAAEASRRSPRPVGRPRKHPLPENAVPRSTGRVVEAAVDMGASVTAYDTDTAEPVQWWKD</sequence>
<name>A0ABS5E5E4_9PROT</name>
<protein>
    <submittedName>
        <fullName evidence="2">Uncharacterized protein</fullName>
    </submittedName>
</protein>
<proteinExistence type="predicted"/>
<reference evidence="2 3" key="1">
    <citation type="submission" date="2021-04" db="EMBL/GenBank/DDBJ databases">
        <title>The complete genome sequence of Neokomagataea sp. TBRC 2177.</title>
        <authorList>
            <person name="Charoenyingcharoen P."/>
            <person name="Yukphan P."/>
        </authorList>
    </citation>
    <scope>NUCLEOTIDE SEQUENCE [LARGE SCALE GENOMIC DNA]</scope>
    <source>
        <strain evidence="2 3">TBRC 2177</strain>
    </source>
</reference>
<organism evidence="2 3">
    <name type="scientific">Neokomagataea anthophila</name>
    <dbReference type="NCBI Taxonomy" id="2826925"/>
    <lineage>
        <taxon>Bacteria</taxon>
        <taxon>Pseudomonadati</taxon>
        <taxon>Pseudomonadota</taxon>
        <taxon>Alphaproteobacteria</taxon>
        <taxon>Acetobacterales</taxon>
        <taxon>Acetobacteraceae</taxon>
        <taxon>Neokomagataea</taxon>
    </lineage>
</organism>